<evidence type="ECO:0000313" key="8">
    <source>
        <dbReference type="EMBL" id="KIZ07217.1"/>
    </source>
</evidence>
<dbReference type="EC" id="3.1.3.2" evidence="5"/>
<evidence type="ECO:0000256" key="4">
    <source>
        <dbReference type="ARBA" id="ARBA00023180"/>
    </source>
</evidence>
<dbReference type="SUPFAM" id="SSF56300">
    <property type="entry name" value="Metallo-dependent phosphatases"/>
    <property type="match status" value="1"/>
</dbReference>
<dbReference type="InterPro" id="IPR008963">
    <property type="entry name" value="Purple_acid_Pase-like_N"/>
</dbReference>
<dbReference type="RefSeq" id="XP_013906236.1">
    <property type="nucleotide sequence ID" value="XM_014050782.1"/>
</dbReference>
<dbReference type="CDD" id="cd00839">
    <property type="entry name" value="MPP_PAPs"/>
    <property type="match status" value="1"/>
</dbReference>
<evidence type="ECO:0000256" key="2">
    <source>
        <dbReference type="ARBA" id="ARBA00011738"/>
    </source>
</evidence>
<evidence type="ECO:0000259" key="7">
    <source>
        <dbReference type="Pfam" id="PF14008"/>
    </source>
</evidence>
<feature type="domain" description="Calcineurin-like phosphoesterase" evidence="6">
    <location>
        <begin position="56"/>
        <end position="279"/>
    </location>
</feature>
<dbReference type="AlphaFoldDB" id="A0A0D2N4K9"/>
<comment type="catalytic activity">
    <reaction evidence="5">
        <text>a phosphate monoester + H2O = an alcohol + phosphate</text>
        <dbReference type="Rhea" id="RHEA:15017"/>
        <dbReference type="ChEBI" id="CHEBI:15377"/>
        <dbReference type="ChEBI" id="CHEBI:30879"/>
        <dbReference type="ChEBI" id="CHEBI:43474"/>
        <dbReference type="ChEBI" id="CHEBI:67140"/>
        <dbReference type="EC" id="3.1.3.2"/>
    </reaction>
</comment>
<dbReference type="STRING" id="145388.A0A0D2N4K9"/>
<dbReference type="GO" id="GO:0003993">
    <property type="term" value="F:acid phosphatase activity"/>
    <property type="evidence" value="ECO:0007669"/>
    <property type="project" value="UniProtKB-EC"/>
</dbReference>
<sequence length="391" mass="43077">MCAEPAASNDFELYLHRAVMTDLVPGARYRYRVADAADSWPFRAQPVASPHEAFSFVAFGDMGESEHAAAKSPGAEFTLETMQRREMPNLDMVLHVGDISYADGNPEIWDAFMDSIEPLSARLPYMVQVGNHEYGYDKGSEIDPSGGRPYAPSWGNYGPDSGGECGVMLARRFMMPARSHADNPPFWYGFDYGSAHFVAISTEHDLEPGSVQYAWLEAELAAVDRCRTPWLVLLLHRPMYVVYPHKSNRQVGEHIRDSLEPLLRQHLVDLTLAGHVHSYFRTCPVYNERCTDGGGGAHGIVHVVVGSAGRKLSAVEDGQEEWIAAAERVWGYTRFNVDSAERMAVEFVESETGRVLDAFDVEASEERLRRACPAAQLAGSGGQGSAAVATS</sequence>
<dbReference type="InterPro" id="IPR004843">
    <property type="entry name" value="Calcineurin-like_PHP"/>
</dbReference>
<name>A0A0D2N4K9_9CHLO</name>
<dbReference type="GeneID" id="25726848"/>
<comment type="similarity">
    <text evidence="1 5">Belongs to the metallophosphoesterase superfamily. Purple acid phosphatase family.</text>
</comment>
<organism evidence="8 9">
    <name type="scientific">Monoraphidium neglectum</name>
    <dbReference type="NCBI Taxonomy" id="145388"/>
    <lineage>
        <taxon>Eukaryota</taxon>
        <taxon>Viridiplantae</taxon>
        <taxon>Chlorophyta</taxon>
        <taxon>core chlorophytes</taxon>
        <taxon>Chlorophyceae</taxon>
        <taxon>CS clade</taxon>
        <taxon>Sphaeropleales</taxon>
        <taxon>Selenastraceae</taxon>
        <taxon>Monoraphidium</taxon>
    </lineage>
</organism>
<protein>
    <recommendedName>
        <fullName evidence="5">Purple acid phosphatase</fullName>
        <ecNumber evidence="5">3.1.3.2</ecNumber>
    </recommendedName>
</protein>
<keyword evidence="3" id="KW-0732">Signal</keyword>
<dbReference type="Gene3D" id="3.60.21.10">
    <property type="match status" value="1"/>
</dbReference>
<gene>
    <name evidence="8" type="ORF">MNEG_0730</name>
</gene>
<evidence type="ECO:0000256" key="1">
    <source>
        <dbReference type="ARBA" id="ARBA00008723"/>
    </source>
</evidence>
<proteinExistence type="inferred from homology"/>
<keyword evidence="4" id="KW-0325">Glycoprotein</keyword>
<dbReference type="Proteomes" id="UP000054498">
    <property type="component" value="Unassembled WGS sequence"/>
</dbReference>
<dbReference type="PANTHER" id="PTHR45778">
    <property type="entry name" value="PURPLE ACID PHOSPHATASE-RELATED"/>
    <property type="match status" value="1"/>
</dbReference>
<dbReference type="Pfam" id="PF00149">
    <property type="entry name" value="Metallophos"/>
    <property type="match status" value="1"/>
</dbReference>
<dbReference type="Pfam" id="PF14008">
    <property type="entry name" value="Metallophos_C"/>
    <property type="match status" value="1"/>
</dbReference>
<dbReference type="InterPro" id="IPR029052">
    <property type="entry name" value="Metallo-depent_PP-like"/>
</dbReference>
<keyword evidence="5" id="KW-0378">Hydrolase</keyword>
<dbReference type="GO" id="GO:0046872">
    <property type="term" value="F:metal ion binding"/>
    <property type="evidence" value="ECO:0007669"/>
    <property type="project" value="InterPro"/>
</dbReference>
<dbReference type="SUPFAM" id="SSF49363">
    <property type="entry name" value="Purple acid phosphatase, N-terminal domain"/>
    <property type="match status" value="1"/>
</dbReference>
<dbReference type="EMBL" id="KK100282">
    <property type="protein sequence ID" value="KIZ07217.1"/>
    <property type="molecule type" value="Genomic_DNA"/>
</dbReference>
<keyword evidence="9" id="KW-1185">Reference proteome</keyword>
<reference evidence="8 9" key="1">
    <citation type="journal article" date="2013" name="BMC Genomics">
        <title>Reconstruction of the lipid metabolism for the microalga Monoraphidium neglectum from its genome sequence reveals characteristics suitable for biofuel production.</title>
        <authorList>
            <person name="Bogen C."/>
            <person name="Al-Dilaimi A."/>
            <person name="Albersmeier A."/>
            <person name="Wichmann J."/>
            <person name="Grundmann M."/>
            <person name="Rupp O."/>
            <person name="Lauersen K.J."/>
            <person name="Blifernez-Klassen O."/>
            <person name="Kalinowski J."/>
            <person name="Goesmann A."/>
            <person name="Mussgnug J.H."/>
            <person name="Kruse O."/>
        </authorList>
    </citation>
    <scope>NUCLEOTIDE SEQUENCE [LARGE SCALE GENOMIC DNA]</scope>
    <source>
        <strain evidence="8 9">SAG 48.87</strain>
    </source>
</reference>
<dbReference type="InterPro" id="IPR025733">
    <property type="entry name" value="PAPs_C"/>
</dbReference>
<evidence type="ECO:0000313" key="9">
    <source>
        <dbReference type="Proteomes" id="UP000054498"/>
    </source>
</evidence>
<dbReference type="KEGG" id="mng:MNEG_0730"/>
<dbReference type="InterPro" id="IPR041792">
    <property type="entry name" value="MPP_PAP"/>
</dbReference>
<evidence type="ECO:0000256" key="3">
    <source>
        <dbReference type="ARBA" id="ARBA00022729"/>
    </source>
</evidence>
<evidence type="ECO:0000259" key="6">
    <source>
        <dbReference type="Pfam" id="PF00149"/>
    </source>
</evidence>
<evidence type="ECO:0000256" key="5">
    <source>
        <dbReference type="RuleBase" id="RU361203"/>
    </source>
</evidence>
<feature type="domain" description="Purple acid phosphatase C-terminal" evidence="7">
    <location>
        <begin position="299"/>
        <end position="357"/>
    </location>
</feature>
<accession>A0A0D2N4K9</accession>
<dbReference type="OrthoDB" id="45007at2759"/>
<dbReference type="PANTHER" id="PTHR45778:SF7">
    <property type="entry name" value="PURPLE ACID PHOSPHATASE"/>
    <property type="match status" value="1"/>
</dbReference>
<comment type="subunit">
    <text evidence="2">Homodimer.</text>
</comment>